<feature type="domain" description="Coenzyme PQQ synthesis protein F-like C-terminal lobe" evidence="12">
    <location>
        <begin position="879"/>
        <end position="976"/>
    </location>
</feature>
<proteinExistence type="inferred from homology"/>
<evidence type="ECO:0000313" key="13">
    <source>
        <dbReference type="EMBL" id="OWF39127.1"/>
    </source>
</evidence>
<dbReference type="InterPro" id="IPR007863">
    <property type="entry name" value="Peptidase_M16_C"/>
</dbReference>
<dbReference type="STRING" id="6573.A0A210PRJ3"/>
<evidence type="ECO:0000313" key="14">
    <source>
        <dbReference type="Proteomes" id="UP000242188"/>
    </source>
</evidence>
<dbReference type="GO" id="GO:0046872">
    <property type="term" value="F:metal ion binding"/>
    <property type="evidence" value="ECO:0007669"/>
    <property type="project" value="UniProtKB-KW"/>
</dbReference>
<sequence length="1088" mass="125649">MWSRCGQKLFRLSKSYLRTVPLICAESLDSQKTLTVIGTNKYPLMKRKCHSVPQRPTGKLQKVMLPTKSENDTREYRSLFLENGLRVLLISDLNGQAASEIDEDEETEDESGSESGSESDGHPSDEEMDDDMEDDRPGNSKPPSEKKSAVALCIGVGSFSDPDDIPGFAHFLEHMVFMGSEKYPKENELDDFLGRHGGFSNAWTDCEKTCFYFDVERKYFRRALDMFAHFFISPLFREDCVDREIEAVDSEFQMNLPNDDDRINTLFGTLSKPGHPMSKFFTGNAETLRTIPKQNGINVYSRLRDFYTRMYSSHYMTVAIQSKDSLDKLEEWSREIFSAVPHNDLPQPVFHDLKEPFDTTNFRKMYRVVPVEDAHKVYVNWALPPCLDKYRTKPLDYLTTVLADEGEGSILAYLKEKLWALSIVGGYSYDGFEMNSTTTSFCVVVTLTDVGLKHYEEVVEMIFQYIHMLEEVGPQKSLYQELKQIEESKFRWKELGDPLNYVEKVSENMQMFPWEDVLTGRTLMYDYDPKMISDCLAHLTPDKCNIMLMSDTFENTDLCPLEERWYKTKYGVYDLSSDFIQRLKDCGCNPALHLPRPNAFIATDFDLRKHEDNSKYPKLLKSDENGKFWFKPDTKFKVPKGYNYIHLMSPVVYRSLDSAILLDFFVNLLEHQLTLVAYPAYLAGFEYGVEGHETGILLYMSGFSHKMKAITDLLLDRVFGFRCTRNEFKMMKEEVTRIYNNDMIRPDKLARMLRFAVTSPLNWPIPDRLGRINDITHDMFERFVEEFQQNVWVESFLTGNFSEEEAAGYKDKINAVLPGAPLPVTQLVQKKLYEVPVGNTYCQVKGYNYDDNNSCVVVYLQSEPGRIYTNTINEVLGTRMTEPCFDFLRTKHQLGYSTFCEYLLTNGILGLAVTVECQANKFSMSAVDKHIDDFLVEFRSILDSMTEEEFKSLVDSIIAGKRCEDTHLGEEAGRNWREIYDQTYIFDIIEREIKILPTLTLDILKDWYLQYEKGRHRKISFQIVGKTEDDKPSSSDTVDRPKEKAAVMGNTYPLTCLVDEDQSHAAPITDIKLYKQTLNVLPFTKIIS</sequence>
<evidence type="ECO:0000256" key="1">
    <source>
        <dbReference type="ARBA" id="ARBA00007261"/>
    </source>
</evidence>
<dbReference type="Pfam" id="PF05193">
    <property type="entry name" value="Peptidase_M16_C"/>
    <property type="match status" value="1"/>
</dbReference>
<feature type="domain" description="Peptidase M16 middle/third" evidence="11">
    <location>
        <begin position="490"/>
        <end position="768"/>
    </location>
</feature>
<dbReference type="SUPFAM" id="SSF63411">
    <property type="entry name" value="LuxS/MPP-like metallohydrolase"/>
    <property type="match status" value="4"/>
</dbReference>
<dbReference type="Gene3D" id="3.30.830.10">
    <property type="entry name" value="Metalloenzyme, LuxS/M16 peptidase-like"/>
    <property type="match status" value="4"/>
</dbReference>
<dbReference type="FunFam" id="3.30.830.10:FF:000005">
    <property type="entry name" value="nardilysin isoform X1"/>
    <property type="match status" value="1"/>
</dbReference>
<keyword evidence="6" id="KW-0482">Metalloprotease</keyword>
<organism evidence="13 14">
    <name type="scientific">Mizuhopecten yessoensis</name>
    <name type="common">Japanese scallop</name>
    <name type="synonym">Patinopecten yessoensis</name>
    <dbReference type="NCBI Taxonomy" id="6573"/>
    <lineage>
        <taxon>Eukaryota</taxon>
        <taxon>Metazoa</taxon>
        <taxon>Spiralia</taxon>
        <taxon>Lophotrochozoa</taxon>
        <taxon>Mollusca</taxon>
        <taxon>Bivalvia</taxon>
        <taxon>Autobranchia</taxon>
        <taxon>Pteriomorphia</taxon>
        <taxon>Pectinida</taxon>
        <taxon>Pectinoidea</taxon>
        <taxon>Pectinidae</taxon>
        <taxon>Mizuhopecten</taxon>
    </lineage>
</organism>
<dbReference type="InterPro" id="IPR011765">
    <property type="entry name" value="Pept_M16_N"/>
</dbReference>
<evidence type="ECO:0000256" key="4">
    <source>
        <dbReference type="ARBA" id="ARBA00022801"/>
    </source>
</evidence>
<dbReference type="GO" id="GO:0006508">
    <property type="term" value="P:proteolysis"/>
    <property type="evidence" value="ECO:0007669"/>
    <property type="project" value="UniProtKB-KW"/>
</dbReference>
<dbReference type="InterPro" id="IPR050626">
    <property type="entry name" value="Peptidase_M16"/>
</dbReference>
<dbReference type="InterPro" id="IPR032632">
    <property type="entry name" value="Peptidase_M16_M"/>
</dbReference>
<keyword evidence="14" id="KW-1185">Reference proteome</keyword>
<dbReference type="EMBL" id="NEDP02005542">
    <property type="protein sequence ID" value="OWF39127.1"/>
    <property type="molecule type" value="Genomic_DNA"/>
</dbReference>
<dbReference type="GO" id="GO:0004222">
    <property type="term" value="F:metalloendopeptidase activity"/>
    <property type="evidence" value="ECO:0007669"/>
    <property type="project" value="InterPro"/>
</dbReference>
<dbReference type="Pfam" id="PF16187">
    <property type="entry name" value="Peptidase_M16_M"/>
    <property type="match status" value="1"/>
</dbReference>
<name>A0A210PRJ3_MIZYE</name>
<feature type="compositionally biased region" description="Acidic residues" evidence="8">
    <location>
        <begin position="100"/>
        <end position="112"/>
    </location>
</feature>
<evidence type="ECO:0000256" key="2">
    <source>
        <dbReference type="ARBA" id="ARBA00022670"/>
    </source>
</evidence>
<dbReference type="OrthoDB" id="4953at2759"/>
<dbReference type="Proteomes" id="UP000242188">
    <property type="component" value="Unassembled WGS sequence"/>
</dbReference>
<dbReference type="Pfam" id="PF00675">
    <property type="entry name" value="Peptidase_M16"/>
    <property type="match status" value="1"/>
</dbReference>
<feature type="region of interest" description="Disordered" evidence="8">
    <location>
        <begin position="96"/>
        <end position="147"/>
    </location>
</feature>
<dbReference type="Pfam" id="PF22456">
    <property type="entry name" value="PqqF-like_C_4"/>
    <property type="match status" value="1"/>
</dbReference>
<evidence type="ECO:0000256" key="5">
    <source>
        <dbReference type="ARBA" id="ARBA00022833"/>
    </source>
</evidence>
<evidence type="ECO:0000256" key="6">
    <source>
        <dbReference type="ARBA" id="ARBA00023049"/>
    </source>
</evidence>
<keyword evidence="5" id="KW-0862">Zinc</keyword>
<feature type="compositionally biased region" description="Basic and acidic residues" evidence="8">
    <location>
        <begin position="135"/>
        <end position="147"/>
    </location>
</feature>
<feature type="domain" description="Peptidase M16 N-terminal" evidence="9">
    <location>
        <begin position="143"/>
        <end position="273"/>
    </location>
</feature>
<dbReference type="AlphaFoldDB" id="A0A210PRJ3"/>
<dbReference type="PROSITE" id="PS00143">
    <property type="entry name" value="INSULINASE"/>
    <property type="match status" value="1"/>
</dbReference>
<dbReference type="PANTHER" id="PTHR43690">
    <property type="entry name" value="NARDILYSIN"/>
    <property type="match status" value="1"/>
</dbReference>
<evidence type="ECO:0000256" key="8">
    <source>
        <dbReference type="SAM" id="MobiDB-lite"/>
    </source>
</evidence>
<reference evidence="13 14" key="1">
    <citation type="journal article" date="2017" name="Nat. Ecol. Evol.">
        <title>Scallop genome provides insights into evolution of bilaterian karyotype and development.</title>
        <authorList>
            <person name="Wang S."/>
            <person name="Zhang J."/>
            <person name="Jiao W."/>
            <person name="Li J."/>
            <person name="Xun X."/>
            <person name="Sun Y."/>
            <person name="Guo X."/>
            <person name="Huan P."/>
            <person name="Dong B."/>
            <person name="Zhang L."/>
            <person name="Hu X."/>
            <person name="Sun X."/>
            <person name="Wang J."/>
            <person name="Zhao C."/>
            <person name="Wang Y."/>
            <person name="Wang D."/>
            <person name="Huang X."/>
            <person name="Wang R."/>
            <person name="Lv J."/>
            <person name="Li Y."/>
            <person name="Zhang Z."/>
            <person name="Liu B."/>
            <person name="Lu W."/>
            <person name="Hui Y."/>
            <person name="Liang J."/>
            <person name="Zhou Z."/>
            <person name="Hou R."/>
            <person name="Li X."/>
            <person name="Liu Y."/>
            <person name="Li H."/>
            <person name="Ning X."/>
            <person name="Lin Y."/>
            <person name="Zhao L."/>
            <person name="Xing Q."/>
            <person name="Dou J."/>
            <person name="Li Y."/>
            <person name="Mao J."/>
            <person name="Guo H."/>
            <person name="Dou H."/>
            <person name="Li T."/>
            <person name="Mu C."/>
            <person name="Jiang W."/>
            <person name="Fu Q."/>
            <person name="Fu X."/>
            <person name="Miao Y."/>
            <person name="Liu J."/>
            <person name="Yu Q."/>
            <person name="Li R."/>
            <person name="Liao H."/>
            <person name="Li X."/>
            <person name="Kong Y."/>
            <person name="Jiang Z."/>
            <person name="Chourrout D."/>
            <person name="Li R."/>
            <person name="Bao Z."/>
        </authorList>
    </citation>
    <scope>NUCLEOTIDE SEQUENCE [LARGE SCALE GENOMIC DNA]</scope>
    <source>
        <strain evidence="13 14">PY_sf001</strain>
    </source>
</reference>
<dbReference type="GO" id="GO:0005737">
    <property type="term" value="C:cytoplasm"/>
    <property type="evidence" value="ECO:0007669"/>
    <property type="project" value="UniProtKB-ARBA"/>
</dbReference>
<feature type="domain" description="Peptidase M16 C-terminal" evidence="10">
    <location>
        <begin position="301"/>
        <end position="484"/>
    </location>
</feature>
<dbReference type="InterPro" id="IPR011249">
    <property type="entry name" value="Metalloenz_LuxS/M16"/>
</dbReference>
<evidence type="ECO:0000256" key="7">
    <source>
        <dbReference type="RuleBase" id="RU004447"/>
    </source>
</evidence>
<keyword evidence="4" id="KW-0378">Hydrolase</keyword>
<accession>A0A210PRJ3</accession>
<evidence type="ECO:0000256" key="3">
    <source>
        <dbReference type="ARBA" id="ARBA00022723"/>
    </source>
</evidence>
<comment type="similarity">
    <text evidence="1 7">Belongs to the peptidase M16 family.</text>
</comment>
<evidence type="ECO:0000259" key="9">
    <source>
        <dbReference type="Pfam" id="PF00675"/>
    </source>
</evidence>
<dbReference type="InterPro" id="IPR054734">
    <property type="entry name" value="PqqF-like_C_4"/>
</dbReference>
<dbReference type="PANTHER" id="PTHR43690:SF18">
    <property type="entry name" value="INSULIN-DEGRADING ENZYME-RELATED"/>
    <property type="match status" value="1"/>
</dbReference>
<keyword evidence="3" id="KW-0479">Metal-binding</keyword>
<comment type="caution">
    <text evidence="13">The sequence shown here is derived from an EMBL/GenBank/DDBJ whole genome shotgun (WGS) entry which is preliminary data.</text>
</comment>
<evidence type="ECO:0000259" key="11">
    <source>
        <dbReference type="Pfam" id="PF16187"/>
    </source>
</evidence>
<protein>
    <submittedName>
        <fullName evidence="13">Nardilysin</fullName>
    </submittedName>
</protein>
<gene>
    <name evidence="13" type="ORF">KP79_PYT02323</name>
</gene>
<keyword evidence="2" id="KW-0645">Protease</keyword>
<evidence type="ECO:0000259" key="10">
    <source>
        <dbReference type="Pfam" id="PF05193"/>
    </source>
</evidence>
<evidence type="ECO:0000259" key="12">
    <source>
        <dbReference type="Pfam" id="PF22456"/>
    </source>
</evidence>
<dbReference type="InterPro" id="IPR001431">
    <property type="entry name" value="Pept_M16_Zn_BS"/>
</dbReference>